<evidence type="ECO:0000256" key="2">
    <source>
        <dbReference type="SAM" id="MobiDB-lite"/>
    </source>
</evidence>
<feature type="domain" description="VWFA" evidence="3">
    <location>
        <begin position="35"/>
        <end position="294"/>
    </location>
</feature>
<evidence type="ECO:0000313" key="5">
    <source>
        <dbReference type="Proteomes" id="UP001465755"/>
    </source>
</evidence>
<dbReference type="InterPro" id="IPR036465">
    <property type="entry name" value="vWFA_dom_sf"/>
</dbReference>
<dbReference type="AlphaFoldDB" id="A0AAW1PS39"/>
<feature type="compositionally biased region" description="Basic and acidic residues" evidence="2">
    <location>
        <begin position="1126"/>
        <end position="1147"/>
    </location>
</feature>
<dbReference type="EMBL" id="JALJOQ010000007">
    <property type="protein sequence ID" value="KAK9812439.1"/>
    <property type="molecule type" value="Genomic_DNA"/>
</dbReference>
<feature type="compositionally biased region" description="Pro residues" evidence="2">
    <location>
        <begin position="892"/>
        <end position="907"/>
    </location>
</feature>
<feature type="coiled-coil region" evidence="1">
    <location>
        <begin position="491"/>
        <end position="522"/>
    </location>
</feature>
<accession>A0AAW1PS39</accession>
<protein>
    <recommendedName>
        <fullName evidence="3">VWFA domain-containing protein</fullName>
    </recommendedName>
</protein>
<proteinExistence type="predicted"/>
<name>A0AAW1PS39_9CHLO</name>
<feature type="region of interest" description="Disordered" evidence="2">
    <location>
        <begin position="886"/>
        <end position="913"/>
    </location>
</feature>
<keyword evidence="1" id="KW-0175">Coiled coil</keyword>
<evidence type="ECO:0000313" key="4">
    <source>
        <dbReference type="EMBL" id="KAK9812439.1"/>
    </source>
</evidence>
<dbReference type="SMART" id="SM00327">
    <property type="entry name" value="VWA"/>
    <property type="match status" value="1"/>
</dbReference>
<dbReference type="InterPro" id="IPR002035">
    <property type="entry name" value="VWF_A"/>
</dbReference>
<evidence type="ECO:0000259" key="3">
    <source>
        <dbReference type="SMART" id="SM00327"/>
    </source>
</evidence>
<dbReference type="SUPFAM" id="SSF53300">
    <property type="entry name" value="vWA-like"/>
    <property type="match status" value="1"/>
</dbReference>
<dbReference type="Proteomes" id="UP001465755">
    <property type="component" value="Unassembled WGS sequence"/>
</dbReference>
<keyword evidence="5" id="KW-1185">Reference proteome</keyword>
<reference evidence="4 5" key="1">
    <citation type="journal article" date="2024" name="Nat. Commun.">
        <title>Phylogenomics reveals the evolutionary origins of lichenization in chlorophyte algae.</title>
        <authorList>
            <person name="Puginier C."/>
            <person name="Libourel C."/>
            <person name="Otte J."/>
            <person name="Skaloud P."/>
            <person name="Haon M."/>
            <person name="Grisel S."/>
            <person name="Petersen M."/>
            <person name="Berrin J.G."/>
            <person name="Delaux P.M."/>
            <person name="Dal Grande F."/>
            <person name="Keller J."/>
        </authorList>
    </citation>
    <scope>NUCLEOTIDE SEQUENCE [LARGE SCALE GENOMIC DNA]</scope>
    <source>
        <strain evidence="4 5">SAG 2036</strain>
    </source>
</reference>
<sequence>MPIRQAVAKTVPLFEEVALSLAVELQAARVDDTPPARLIVCLDHSGSMAGKPLQEAQFAITELYKRVLAERALASNVLLTFDTYATRYELDPLDAVSCASTIYSIQARGGTSFQSVLVALQEEIRTAPEGSSFFVAFFTDGQDTSGMNGRYWGCQCAACAPGYAAPVPAYAPAAGAYMPVGYTFGAAVPAYPAAQQPYMYAALAPSGSESSGSRSPSRSPPRSAGGASLHLEHQGIVQSLKGAIDARKAMCQIHTIGFSADHDARFLSELTRAGSEEGTFHYIKGAQDIQETMSTVKDLVLTCSFLPSLQLYMDTGRTLNIPLRAISQEAGESEKGVLVLKGTGFVEALPEGMQVLNGKAGDEDVRIKVSIETAEEDQQLLDTVEYVHMRVRALTASITNGSLSRQELQQIEAGEYAKLRELVGSMDKAACAHRGAAQRRVLRGPVMELATLLNSLFTNALGPALTSTLTNDKIASLNALAYKHVTTSRLNVKLERTAAENVAKLEESEAKLREQVKKLNLDSLEQNEAEVEAQGQCNVTLQNYVEALRDVDCMCLGLDVSRPEAAIADPSRVIIKSILPTFITAEAFLEAVTFALDKNTYNEEGVHGGFGPAGQSAKVMPGSANENLTGVLPLFINSAHWTVAREKLKPILGWTCTLNILGFTHQQVKVVPFLVLIKAIADYKQQPVDFRRRALRLVMDVCMALYKEGKAIREEIFDESGALKFLSGPQHRTLDMVPNMGVLLVYYLCAALAGELSKITPEQWQELTGAIIEEELRRAQRNSIDGCGTKSDIELWDVLAMSEHGDIRPIVQPVLEANGEMPIPSRDTLWPQLLDRAAGMDWSKRIDNFATHKVLRGMSKDLNRLAPHLYILQLASTHACNPSLAFLDKLPDPPSPEEAPRNDPAPLPGSDASAAAALSGLEPSVVGLLPKYNLKQYAAMWMQNRRTVKNSDRREWIEGGHYGNPVATAAGILDQWWAAMVLSVVQEEFSNMKVRLMVYRAEKRERTFKAAGNLQEAATAAAGAYIGKLDLRGLIVGLHQTPADDGIAKQKMELLMAGEHDGTRIFKDKGPTTAWQPSRRNCCRFVRNNFKVVPCEEAIKMFPHLKPETITEWYRRLLEDGGDGMGDGRQKQNTKRDHSVSPMEVERKRARRK</sequence>
<gene>
    <name evidence="4" type="ORF">WJX73_010848</name>
</gene>
<organism evidence="4 5">
    <name type="scientific">Symbiochloris irregularis</name>
    <dbReference type="NCBI Taxonomy" id="706552"/>
    <lineage>
        <taxon>Eukaryota</taxon>
        <taxon>Viridiplantae</taxon>
        <taxon>Chlorophyta</taxon>
        <taxon>core chlorophytes</taxon>
        <taxon>Trebouxiophyceae</taxon>
        <taxon>Trebouxiales</taxon>
        <taxon>Trebouxiaceae</taxon>
        <taxon>Symbiochloris</taxon>
    </lineage>
</organism>
<comment type="caution">
    <text evidence="4">The sequence shown here is derived from an EMBL/GenBank/DDBJ whole genome shotgun (WGS) entry which is preliminary data.</text>
</comment>
<evidence type="ECO:0000256" key="1">
    <source>
        <dbReference type="SAM" id="Coils"/>
    </source>
</evidence>
<dbReference type="Gene3D" id="3.40.50.410">
    <property type="entry name" value="von Willebrand factor, type A domain"/>
    <property type="match status" value="1"/>
</dbReference>
<feature type="region of interest" description="Disordered" evidence="2">
    <location>
        <begin position="1121"/>
        <end position="1153"/>
    </location>
</feature>